<proteinExistence type="predicted"/>
<dbReference type="GO" id="GO:0016763">
    <property type="term" value="F:pentosyltransferase activity"/>
    <property type="evidence" value="ECO:0007669"/>
    <property type="project" value="TreeGrafter"/>
</dbReference>
<keyword evidence="2" id="KW-1003">Cell membrane</keyword>
<comment type="subcellular location">
    <subcellularLocation>
        <location evidence="1">Cell membrane</location>
        <topology evidence="1">Multi-pass membrane protein</topology>
    </subcellularLocation>
</comment>
<feature type="transmembrane region" description="Helical" evidence="8">
    <location>
        <begin position="301"/>
        <end position="318"/>
    </location>
</feature>
<evidence type="ECO:0000256" key="4">
    <source>
        <dbReference type="ARBA" id="ARBA00022679"/>
    </source>
</evidence>
<dbReference type="EMBL" id="MGHL01000006">
    <property type="protein sequence ID" value="OGM70095.1"/>
    <property type="molecule type" value="Genomic_DNA"/>
</dbReference>
<evidence type="ECO:0000313" key="9">
    <source>
        <dbReference type="EMBL" id="OGM70095.1"/>
    </source>
</evidence>
<dbReference type="GO" id="GO:0005886">
    <property type="term" value="C:plasma membrane"/>
    <property type="evidence" value="ECO:0007669"/>
    <property type="project" value="UniProtKB-SubCell"/>
</dbReference>
<dbReference type="STRING" id="1802525.A2975_03400"/>
<feature type="transmembrane region" description="Helical" evidence="8">
    <location>
        <begin position="250"/>
        <end position="268"/>
    </location>
</feature>
<protein>
    <submittedName>
        <fullName evidence="9">Uncharacterized protein</fullName>
    </submittedName>
</protein>
<evidence type="ECO:0000313" key="10">
    <source>
        <dbReference type="Proteomes" id="UP000178429"/>
    </source>
</evidence>
<evidence type="ECO:0000256" key="6">
    <source>
        <dbReference type="ARBA" id="ARBA00022989"/>
    </source>
</evidence>
<feature type="transmembrane region" description="Helical" evidence="8">
    <location>
        <begin position="274"/>
        <end position="294"/>
    </location>
</feature>
<feature type="transmembrane region" description="Helical" evidence="8">
    <location>
        <begin position="167"/>
        <end position="187"/>
    </location>
</feature>
<evidence type="ECO:0000256" key="8">
    <source>
        <dbReference type="SAM" id="Phobius"/>
    </source>
</evidence>
<keyword evidence="7 8" id="KW-0472">Membrane</keyword>
<gene>
    <name evidence="9" type="ORF">A2975_03400</name>
</gene>
<feature type="transmembrane region" description="Helical" evidence="8">
    <location>
        <begin position="131"/>
        <end position="155"/>
    </location>
</feature>
<keyword evidence="6 8" id="KW-1133">Transmembrane helix</keyword>
<feature type="transmembrane region" description="Helical" evidence="8">
    <location>
        <begin position="86"/>
        <end position="102"/>
    </location>
</feature>
<dbReference type="GO" id="GO:0009103">
    <property type="term" value="P:lipopolysaccharide biosynthetic process"/>
    <property type="evidence" value="ECO:0007669"/>
    <property type="project" value="UniProtKB-ARBA"/>
</dbReference>
<organism evidence="9 10">
    <name type="scientific">Candidatus Woesebacteria bacterium RIFCSPLOWO2_01_FULL_44_14</name>
    <dbReference type="NCBI Taxonomy" id="1802525"/>
    <lineage>
        <taxon>Bacteria</taxon>
        <taxon>Candidatus Woeseibacteriota</taxon>
    </lineage>
</organism>
<sequence length="438" mass="49836">MLTVLTESLWGDEGFSAILSMKSIPEIIKISAADTYPPLYNITEHLVFKFFGTGEVAIRGLSFFYYLVAVLFTFLIGSYLFNKKTGFLAAVLTFFNPFFMIYAFEGRMYSILAAGVTASMYFFIRKAWIPYIIATAFAMYSHHFAAFAIAVQVLWSVYELIKGQGGLFVKRLKAFVAVGVLYLPWVIPLYRQVTRVSEGFWLTIPTVADLYNLVFDYLARGNGKFLAIPALVFALTLVLLRRWNEKKEKSVFLLAWFVVPIVTVWAVSQFFQSIFFNRYLIATIPAAMLILASIPRKFAQVPQIILVGLFAFISWHYFTRPAKPPFNQLAAYVSESRRGDDYVINADPGRHKLWESKYYGIPAPIYVPDGSDLPFFVGTALMREGDIINTLPVPRRNNPFRIGAIATTDFEPLELVGYTESETKVFGDLKFTWYEKAN</sequence>
<dbReference type="Proteomes" id="UP000178429">
    <property type="component" value="Unassembled WGS sequence"/>
</dbReference>
<dbReference type="AlphaFoldDB" id="A0A1F8C396"/>
<feature type="transmembrane region" description="Helical" evidence="8">
    <location>
        <begin position="63"/>
        <end position="81"/>
    </location>
</feature>
<dbReference type="InterPro" id="IPR050297">
    <property type="entry name" value="LipidA_mod_glycosyltrf_83"/>
</dbReference>
<feature type="transmembrane region" description="Helical" evidence="8">
    <location>
        <begin position="225"/>
        <end position="243"/>
    </location>
</feature>
<reference evidence="9 10" key="1">
    <citation type="journal article" date="2016" name="Nat. Commun.">
        <title>Thousands of microbial genomes shed light on interconnected biogeochemical processes in an aquifer system.</title>
        <authorList>
            <person name="Anantharaman K."/>
            <person name="Brown C.T."/>
            <person name="Hug L.A."/>
            <person name="Sharon I."/>
            <person name="Castelle C.J."/>
            <person name="Probst A.J."/>
            <person name="Thomas B.C."/>
            <person name="Singh A."/>
            <person name="Wilkins M.J."/>
            <person name="Karaoz U."/>
            <person name="Brodie E.L."/>
            <person name="Williams K.H."/>
            <person name="Hubbard S.S."/>
            <person name="Banfield J.F."/>
        </authorList>
    </citation>
    <scope>NUCLEOTIDE SEQUENCE [LARGE SCALE GENOMIC DNA]</scope>
</reference>
<keyword evidence="3" id="KW-0328">Glycosyltransferase</keyword>
<name>A0A1F8C396_9BACT</name>
<comment type="caution">
    <text evidence="9">The sequence shown here is derived from an EMBL/GenBank/DDBJ whole genome shotgun (WGS) entry which is preliminary data.</text>
</comment>
<dbReference type="PANTHER" id="PTHR33908">
    <property type="entry name" value="MANNOSYLTRANSFERASE YKCB-RELATED"/>
    <property type="match status" value="1"/>
</dbReference>
<evidence type="ECO:0000256" key="2">
    <source>
        <dbReference type="ARBA" id="ARBA00022475"/>
    </source>
</evidence>
<evidence type="ECO:0000256" key="5">
    <source>
        <dbReference type="ARBA" id="ARBA00022692"/>
    </source>
</evidence>
<dbReference type="PANTHER" id="PTHR33908:SF11">
    <property type="entry name" value="MEMBRANE PROTEIN"/>
    <property type="match status" value="1"/>
</dbReference>
<evidence type="ECO:0000256" key="3">
    <source>
        <dbReference type="ARBA" id="ARBA00022676"/>
    </source>
</evidence>
<evidence type="ECO:0000256" key="1">
    <source>
        <dbReference type="ARBA" id="ARBA00004651"/>
    </source>
</evidence>
<accession>A0A1F8C396</accession>
<evidence type="ECO:0000256" key="7">
    <source>
        <dbReference type="ARBA" id="ARBA00023136"/>
    </source>
</evidence>
<keyword evidence="4" id="KW-0808">Transferase</keyword>
<keyword evidence="5 8" id="KW-0812">Transmembrane</keyword>